<protein>
    <recommendedName>
        <fullName evidence="4">Transposase</fullName>
    </recommendedName>
</protein>
<feature type="compositionally biased region" description="Basic and acidic residues" evidence="1">
    <location>
        <begin position="15"/>
        <end position="26"/>
    </location>
</feature>
<dbReference type="Proteomes" id="UP000631553">
    <property type="component" value="Unassembled WGS sequence"/>
</dbReference>
<evidence type="ECO:0008006" key="4">
    <source>
        <dbReference type="Google" id="ProtNLM"/>
    </source>
</evidence>
<sequence length="43" mass="4712">MREVALAHPEHPWFADEAHLKPDRPRPGRGSSVTAPDAVLLLA</sequence>
<gene>
    <name evidence="2" type="ORF">HDA35_000950</name>
</gene>
<dbReference type="RefSeq" id="WP_218895979.1">
    <property type="nucleotide sequence ID" value="NZ_JACCCQ010000001.1"/>
</dbReference>
<reference evidence="2 3" key="1">
    <citation type="submission" date="2020-07" db="EMBL/GenBank/DDBJ databases">
        <title>Sequencing the genomes of 1000 actinobacteria strains.</title>
        <authorList>
            <person name="Klenk H.-P."/>
        </authorList>
    </citation>
    <scope>NUCLEOTIDE SEQUENCE [LARGE SCALE GENOMIC DNA]</scope>
    <source>
        <strain evidence="2 3">DSM 43814</strain>
    </source>
</reference>
<proteinExistence type="predicted"/>
<dbReference type="EMBL" id="JACCCQ010000001">
    <property type="protein sequence ID" value="NYF55119.1"/>
    <property type="molecule type" value="Genomic_DNA"/>
</dbReference>
<comment type="caution">
    <text evidence="2">The sequence shown here is derived from an EMBL/GenBank/DDBJ whole genome shotgun (WGS) entry which is preliminary data.</text>
</comment>
<evidence type="ECO:0000256" key="1">
    <source>
        <dbReference type="SAM" id="MobiDB-lite"/>
    </source>
</evidence>
<evidence type="ECO:0000313" key="2">
    <source>
        <dbReference type="EMBL" id="NYF55119.1"/>
    </source>
</evidence>
<feature type="region of interest" description="Disordered" evidence="1">
    <location>
        <begin position="15"/>
        <end position="37"/>
    </location>
</feature>
<keyword evidence="3" id="KW-1185">Reference proteome</keyword>
<organism evidence="2 3">
    <name type="scientific">Micromonospora purpureochromogenes</name>
    <dbReference type="NCBI Taxonomy" id="47872"/>
    <lineage>
        <taxon>Bacteria</taxon>
        <taxon>Bacillati</taxon>
        <taxon>Actinomycetota</taxon>
        <taxon>Actinomycetes</taxon>
        <taxon>Micromonosporales</taxon>
        <taxon>Micromonosporaceae</taxon>
        <taxon>Micromonospora</taxon>
    </lineage>
</organism>
<name>A0ABX2RJ15_9ACTN</name>
<accession>A0ABX2RJ15</accession>
<evidence type="ECO:0000313" key="3">
    <source>
        <dbReference type="Proteomes" id="UP000631553"/>
    </source>
</evidence>